<accession>A0A9D9I041</accession>
<dbReference type="SUPFAM" id="SSF51338">
    <property type="entry name" value="Composite domain of metallo-dependent hydrolases"/>
    <property type="match status" value="1"/>
</dbReference>
<dbReference type="InterPro" id="IPR006680">
    <property type="entry name" value="Amidohydro-rel"/>
</dbReference>
<reference evidence="2" key="1">
    <citation type="submission" date="2020-10" db="EMBL/GenBank/DDBJ databases">
        <authorList>
            <person name="Gilroy R."/>
        </authorList>
    </citation>
    <scope>NUCLEOTIDE SEQUENCE</scope>
    <source>
        <strain evidence="2">E3-2379</strain>
    </source>
</reference>
<dbReference type="InterPro" id="IPR011059">
    <property type="entry name" value="Metal-dep_hydrolase_composite"/>
</dbReference>
<dbReference type="PANTHER" id="PTHR43135:SF3">
    <property type="entry name" value="ALPHA-D-RIBOSE 1-METHYLPHOSPHONATE 5-TRIPHOSPHATE DIPHOSPHATASE"/>
    <property type="match status" value="1"/>
</dbReference>
<dbReference type="CDD" id="cd01299">
    <property type="entry name" value="Met_dep_hydrolase_A"/>
    <property type="match status" value="1"/>
</dbReference>
<dbReference type="Proteomes" id="UP000823618">
    <property type="component" value="Unassembled WGS sequence"/>
</dbReference>
<comment type="caution">
    <text evidence="2">The sequence shown here is derived from an EMBL/GenBank/DDBJ whole genome shotgun (WGS) entry which is preliminary data.</text>
</comment>
<dbReference type="EMBL" id="JADIML010000158">
    <property type="protein sequence ID" value="MBO8463418.1"/>
    <property type="molecule type" value="Genomic_DNA"/>
</dbReference>
<organism evidence="2 3">
    <name type="scientific">Candidatus Scybalomonas excrementavium</name>
    <dbReference type="NCBI Taxonomy" id="2840943"/>
    <lineage>
        <taxon>Bacteria</taxon>
        <taxon>Bacillati</taxon>
        <taxon>Bacillota</taxon>
        <taxon>Clostridia</taxon>
        <taxon>Lachnospirales</taxon>
        <taxon>Lachnospiraceae</taxon>
        <taxon>Lachnospiraceae incertae sedis</taxon>
        <taxon>Candidatus Scybalomonas</taxon>
    </lineage>
</organism>
<dbReference type="Gene3D" id="2.30.40.10">
    <property type="entry name" value="Urease, subunit C, domain 1"/>
    <property type="match status" value="1"/>
</dbReference>
<dbReference type="InterPro" id="IPR051781">
    <property type="entry name" value="Metallo-dep_Hydrolase"/>
</dbReference>
<gene>
    <name evidence="2" type="ORF">IAC13_05745</name>
</gene>
<dbReference type="PANTHER" id="PTHR43135">
    <property type="entry name" value="ALPHA-D-RIBOSE 1-METHYLPHOSPHONATE 5-TRIPHOSPHATE DIPHOSPHATASE"/>
    <property type="match status" value="1"/>
</dbReference>
<dbReference type="SUPFAM" id="SSF51556">
    <property type="entry name" value="Metallo-dependent hydrolases"/>
    <property type="match status" value="1"/>
</dbReference>
<reference evidence="2" key="2">
    <citation type="journal article" date="2021" name="PeerJ">
        <title>Extensive microbial diversity within the chicken gut microbiome revealed by metagenomics and culture.</title>
        <authorList>
            <person name="Gilroy R."/>
            <person name="Ravi A."/>
            <person name="Getino M."/>
            <person name="Pursley I."/>
            <person name="Horton D.L."/>
            <person name="Alikhan N.F."/>
            <person name="Baker D."/>
            <person name="Gharbi K."/>
            <person name="Hall N."/>
            <person name="Watson M."/>
            <person name="Adriaenssens E.M."/>
            <person name="Foster-Nyarko E."/>
            <person name="Jarju S."/>
            <person name="Secka A."/>
            <person name="Antonio M."/>
            <person name="Oren A."/>
            <person name="Chaudhuri R.R."/>
            <person name="La Ragione R."/>
            <person name="Hildebrand F."/>
            <person name="Pallen M.J."/>
        </authorList>
    </citation>
    <scope>NUCLEOTIDE SEQUENCE</scope>
    <source>
        <strain evidence="2">E3-2379</strain>
    </source>
</reference>
<feature type="domain" description="Amidohydrolase-related" evidence="1">
    <location>
        <begin position="53"/>
        <end position="401"/>
    </location>
</feature>
<evidence type="ECO:0000313" key="2">
    <source>
        <dbReference type="EMBL" id="MBO8463418.1"/>
    </source>
</evidence>
<dbReference type="Pfam" id="PF01979">
    <property type="entry name" value="Amidohydro_1"/>
    <property type="match status" value="1"/>
</dbReference>
<sequence length="406" mass="44311">MKQVIKCGHLFDVNSKQFRSNALIYIYKNIIEKIEFHEVPEEGYELLDLSNQYVLPGLIDCHVHLNMNGENNAFDTIASELQGDLTLKAYSYAMRDLMAGFTTLRDEGAVGYTDVALKNMINQGIVKGPRLFVSGRPLGTTGGHADSHFSPMITGEHSLGIIVDDPDACRKGVRENLKWGADQIKIMATGGVISFGDDPGAPEFTMEELSAICEEASRKGHITSAHTHGTEGIKMAIRAGVTSIEHGTMLDEEGLSLMLEKGTYLIPTLIAGYHIMLHGLEAGIPPFIVEKCADVVKTHTKSFSLAYHAGANIAFGTDTGTPFSYHGEQAEEFELMVQNGMTPVDALLSATKVASKLLRLNDKIGSIEPGKFADIIAVNHNPLENIRVLKDVSFVMKDGEVFKNEL</sequence>
<evidence type="ECO:0000313" key="3">
    <source>
        <dbReference type="Proteomes" id="UP000823618"/>
    </source>
</evidence>
<dbReference type="InterPro" id="IPR032466">
    <property type="entry name" value="Metal_Hydrolase"/>
</dbReference>
<evidence type="ECO:0000259" key="1">
    <source>
        <dbReference type="Pfam" id="PF01979"/>
    </source>
</evidence>
<dbReference type="GO" id="GO:0016810">
    <property type="term" value="F:hydrolase activity, acting on carbon-nitrogen (but not peptide) bonds"/>
    <property type="evidence" value="ECO:0007669"/>
    <property type="project" value="InterPro"/>
</dbReference>
<dbReference type="InterPro" id="IPR057744">
    <property type="entry name" value="OTAase-like"/>
</dbReference>
<protein>
    <submittedName>
        <fullName evidence="2">Amidohydrolase family protein</fullName>
    </submittedName>
</protein>
<name>A0A9D9I041_9FIRM</name>
<dbReference type="AlphaFoldDB" id="A0A9D9I041"/>
<proteinExistence type="predicted"/>
<dbReference type="Gene3D" id="3.20.20.140">
    <property type="entry name" value="Metal-dependent hydrolases"/>
    <property type="match status" value="1"/>
</dbReference>